<dbReference type="RefSeq" id="WP_068999429.1">
    <property type="nucleotide sequence ID" value="NZ_MDTQ01000001.1"/>
</dbReference>
<dbReference type="Proteomes" id="UP000094291">
    <property type="component" value="Unassembled WGS sequence"/>
</dbReference>
<comment type="caution">
    <text evidence="1">The sequence shown here is derived from an EMBL/GenBank/DDBJ whole genome shotgun (WGS) entry which is preliminary data.</text>
</comment>
<dbReference type="OrthoDB" id="8993954at2"/>
<accession>A0A1E2VBR9</accession>
<dbReference type="STRING" id="197479.BFW38_13810"/>
<protein>
    <submittedName>
        <fullName evidence="1">Uncharacterized protein</fullName>
    </submittedName>
</protein>
<reference evidence="1 2" key="1">
    <citation type="submission" date="2016-08" db="EMBL/GenBank/DDBJ databases">
        <authorList>
            <person name="Seilhamer J.J."/>
        </authorList>
    </citation>
    <scope>NUCLEOTIDE SEQUENCE [LARGE SCALE GENOMIC DNA]</scope>
    <source>
        <strain evidence="1 2">PH27A</strain>
    </source>
</reference>
<proteinExistence type="predicted"/>
<dbReference type="EMBL" id="MDTQ01000001">
    <property type="protein sequence ID" value="ODC04447.1"/>
    <property type="molecule type" value="Genomic_DNA"/>
</dbReference>
<dbReference type="AlphaFoldDB" id="A0A1E2VBR9"/>
<evidence type="ECO:0000313" key="2">
    <source>
        <dbReference type="Proteomes" id="UP000094291"/>
    </source>
</evidence>
<keyword evidence="2" id="KW-1185">Reference proteome</keyword>
<organism evidence="1 2">
    <name type="scientific">Terasakiispira papahanaumokuakeensis</name>
    <dbReference type="NCBI Taxonomy" id="197479"/>
    <lineage>
        <taxon>Bacteria</taxon>
        <taxon>Pseudomonadati</taxon>
        <taxon>Pseudomonadota</taxon>
        <taxon>Gammaproteobacteria</taxon>
        <taxon>Oceanospirillales</taxon>
        <taxon>Terasakiispira</taxon>
    </lineage>
</organism>
<name>A0A1E2VBR9_9GAMM</name>
<evidence type="ECO:0000313" key="1">
    <source>
        <dbReference type="EMBL" id="ODC04447.1"/>
    </source>
</evidence>
<gene>
    <name evidence="1" type="ORF">BFW38_13810</name>
</gene>
<sequence>MTPQWLTLTPAETTHLQQALTSLQQVLSHNADRLDLTQLAHVLPLTTSSHASERLTYGALLARDLLLKWLGPLTIRQILDQQAPAPDSTPLNIEWRPDSLGFVLAPSILSTPSLELDRWIPSVRNWLTQLEEAFRTQLRVGKGAFWSSAALALAMPWTQLQSFRPADELESGSHAWLTYLDDRLPRYLRWREAHAEGQARKLPNRRGCCLRYRLPEQPHLCGTCGRRKQADLDQMFANRLRLAREAALN</sequence>